<dbReference type="OrthoDB" id="10028421at2759"/>
<dbReference type="AlphaFoldDB" id="A0A9W8MX39"/>
<feature type="compositionally biased region" description="Polar residues" evidence="2">
    <location>
        <begin position="100"/>
        <end position="110"/>
    </location>
</feature>
<dbReference type="EMBL" id="JANKHO010000473">
    <property type="protein sequence ID" value="KAJ3509481.1"/>
    <property type="molecule type" value="Genomic_DNA"/>
</dbReference>
<gene>
    <name evidence="3" type="ORF">NLJ89_g5202</name>
</gene>
<sequence length="110" mass="12683">MAMVMKKLESLEEKMANMEKKWKEAMVNMRRLEEEMANMRKEREEEMANMRKEWEEGITNLRAELHKLHTILPVQFGATRDDIQPEGGLAEIAGLPGGYTPSSSKGMEKN</sequence>
<evidence type="ECO:0000256" key="1">
    <source>
        <dbReference type="SAM" id="Coils"/>
    </source>
</evidence>
<keyword evidence="1" id="KW-0175">Coiled coil</keyword>
<reference evidence="3" key="1">
    <citation type="submission" date="2022-07" db="EMBL/GenBank/DDBJ databases">
        <title>Genome Sequence of Agrocybe chaxingu.</title>
        <authorList>
            <person name="Buettner E."/>
        </authorList>
    </citation>
    <scope>NUCLEOTIDE SEQUENCE</scope>
    <source>
        <strain evidence="3">MP-N11</strain>
    </source>
</reference>
<comment type="caution">
    <text evidence="3">The sequence shown here is derived from an EMBL/GenBank/DDBJ whole genome shotgun (WGS) entry which is preliminary data.</text>
</comment>
<evidence type="ECO:0000256" key="2">
    <source>
        <dbReference type="SAM" id="MobiDB-lite"/>
    </source>
</evidence>
<protein>
    <submittedName>
        <fullName evidence="3">Uncharacterized protein</fullName>
    </submittedName>
</protein>
<dbReference type="Proteomes" id="UP001148786">
    <property type="component" value="Unassembled WGS sequence"/>
</dbReference>
<proteinExistence type="predicted"/>
<feature type="coiled-coil region" evidence="1">
    <location>
        <begin position="1"/>
        <end position="53"/>
    </location>
</feature>
<name>A0A9W8MX39_9AGAR</name>
<evidence type="ECO:0000313" key="3">
    <source>
        <dbReference type="EMBL" id="KAJ3509481.1"/>
    </source>
</evidence>
<evidence type="ECO:0000313" key="4">
    <source>
        <dbReference type="Proteomes" id="UP001148786"/>
    </source>
</evidence>
<keyword evidence="4" id="KW-1185">Reference proteome</keyword>
<feature type="region of interest" description="Disordered" evidence="2">
    <location>
        <begin position="85"/>
        <end position="110"/>
    </location>
</feature>
<accession>A0A9W8MX39</accession>
<organism evidence="3 4">
    <name type="scientific">Agrocybe chaxingu</name>
    <dbReference type="NCBI Taxonomy" id="84603"/>
    <lineage>
        <taxon>Eukaryota</taxon>
        <taxon>Fungi</taxon>
        <taxon>Dikarya</taxon>
        <taxon>Basidiomycota</taxon>
        <taxon>Agaricomycotina</taxon>
        <taxon>Agaricomycetes</taxon>
        <taxon>Agaricomycetidae</taxon>
        <taxon>Agaricales</taxon>
        <taxon>Agaricineae</taxon>
        <taxon>Strophariaceae</taxon>
        <taxon>Agrocybe</taxon>
    </lineage>
</organism>